<organism evidence="3 4">
    <name type="scientific">Ascaris lumbricoides</name>
    <name type="common">Giant roundworm</name>
    <dbReference type="NCBI Taxonomy" id="6252"/>
    <lineage>
        <taxon>Eukaryota</taxon>
        <taxon>Metazoa</taxon>
        <taxon>Ecdysozoa</taxon>
        <taxon>Nematoda</taxon>
        <taxon>Chromadorea</taxon>
        <taxon>Rhabditida</taxon>
        <taxon>Spirurina</taxon>
        <taxon>Ascaridomorpha</taxon>
        <taxon>Ascaridoidea</taxon>
        <taxon>Ascarididae</taxon>
        <taxon>Ascaris</taxon>
    </lineage>
</organism>
<feature type="signal peptide" evidence="2">
    <location>
        <begin position="1"/>
        <end position="19"/>
    </location>
</feature>
<dbReference type="WBParaSite" id="ALUE_0002167901-mRNA-1">
    <property type="protein sequence ID" value="ALUE_0002167901-mRNA-1"/>
    <property type="gene ID" value="ALUE_0002167901"/>
</dbReference>
<name>A0A0M3ISF1_ASCLU</name>
<keyword evidence="1" id="KW-0472">Membrane</keyword>
<evidence type="ECO:0000256" key="1">
    <source>
        <dbReference type="SAM" id="Phobius"/>
    </source>
</evidence>
<dbReference type="AlphaFoldDB" id="A0A0M3ISF1"/>
<keyword evidence="2" id="KW-0732">Signal</keyword>
<accession>A0A0M3ISF1</accession>
<protein>
    <submittedName>
        <fullName evidence="4">Aquaporin</fullName>
    </submittedName>
</protein>
<evidence type="ECO:0000313" key="3">
    <source>
        <dbReference type="Proteomes" id="UP000036681"/>
    </source>
</evidence>
<keyword evidence="1" id="KW-0812">Transmembrane</keyword>
<proteinExistence type="predicted"/>
<keyword evidence="3" id="KW-1185">Reference proteome</keyword>
<keyword evidence="1" id="KW-1133">Transmembrane helix</keyword>
<dbReference type="Proteomes" id="UP000036681">
    <property type="component" value="Unplaced"/>
</dbReference>
<evidence type="ECO:0000313" key="4">
    <source>
        <dbReference type="WBParaSite" id="ALUE_0002167901-mRNA-1"/>
    </source>
</evidence>
<feature type="chain" id="PRO_5005657465" evidence="2">
    <location>
        <begin position="20"/>
        <end position="234"/>
    </location>
</feature>
<feature type="transmembrane region" description="Helical" evidence="1">
    <location>
        <begin position="141"/>
        <end position="159"/>
    </location>
</feature>
<reference evidence="4" key="1">
    <citation type="submission" date="2017-02" db="UniProtKB">
        <authorList>
            <consortium name="WormBaseParasite"/>
        </authorList>
    </citation>
    <scope>IDENTIFICATION</scope>
</reference>
<evidence type="ECO:0000256" key="2">
    <source>
        <dbReference type="SAM" id="SignalP"/>
    </source>
</evidence>
<feature type="transmembrane region" description="Helical" evidence="1">
    <location>
        <begin position="180"/>
        <end position="201"/>
    </location>
</feature>
<sequence>MWSTLDMTIAIACIQLTFALQINRVEVKRFVYQFNGSEISGHPITQPSLCPLELLLNNRDDSKTLVISTRRKHYHDISGGQCFRILESLKKDGSFGKSYGHQVRFCSTVCARLSAPTPQDKTAVLELSSFYGPIHLCSLEYIFALLFICAIVGNTYASFENFAVGGKRERQTVGPIHLCSLEYIFALLFICAIVGNTYASFENFSVGGKRERQTVGIIVSFASSVTSNVAMNYW</sequence>